<protein>
    <submittedName>
        <fullName evidence="4">Putative acetyltransferase</fullName>
    </submittedName>
</protein>
<feature type="domain" description="N-acetyltransferase" evidence="3">
    <location>
        <begin position="2"/>
        <end position="164"/>
    </location>
</feature>
<keyword evidence="5" id="KW-1185">Reference proteome</keyword>
<accession>M9RLB5</accession>
<dbReference type="HOGENOM" id="CLU_087351_1_1_5"/>
<dbReference type="GO" id="GO:0016747">
    <property type="term" value="F:acyltransferase activity, transferring groups other than amino-acyl groups"/>
    <property type="evidence" value="ECO:0007669"/>
    <property type="project" value="InterPro"/>
</dbReference>
<dbReference type="RefSeq" id="WP_015494430.1">
    <property type="nucleotide sequence ID" value="NC_020908.1"/>
</dbReference>
<evidence type="ECO:0000259" key="3">
    <source>
        <dbReference type="PROSITE" id="PS51186"/>
    </source>
</evidence>
<dbReference type="Pfam" id="PF00583">
    <property type="entry name" value="Acetyltransf_1"/>
    <property type="match status" value="1"/>
</dbReference>
<evidence type="ECO:0000313" key="5">
    <source>
        <dbReference type="Proteomes" id="UP000004688"/>
    </source>
</evidence>
<dbReference type="SUPFAM" id="SSF55729">
    <property type="entry name" value="Acyl-CoA N-acyltransferases (Nat)"/>
    <property type="match status" value="1"/>
</dbReference>
<dbReference type="eggNOG" id="COG1246">
    <property type="taxonomic scope" value="Bacteria"/>
</dbReference>
<dbReference type="InterPro" id="IPR050832">
    <property type="entry name" value="Bact_Acetyltransf"/>
</dbReference>
<dbReference type="CDD" id="cd04301">
    <property type="entry name" value="NAT_SF"/>
    <property type="match status" value="1"/>
</dbReference>
<dbReference type="STRING" id="391616.OA238_c10200"/>
<keyword evidence="1 4" id="KW-0808">Transferase</keyword>
<evidence type="ECO:0000313" key="4">
    <source>
        <dbReference type="EMBL" id="AGI71216.1"/>
    </source>
</evidence>
<dbReference type="InterPro" id="IPR000182">
    <property type="entry name" value="GNAT_dom"/>
</dbReference>
<reference evidence="4 5" key="1">
    <citation type="journal article" date="2013" name="PLoS ONE">
        <title>Poles Apart: Arctic and Antarctic Octadecabacter strains Share High Genome Plasticity and a New Type of Xanthorhodopsin.</title>
        <authorList>
            <person name="Vollmers J."/>
            <person name="Voget S."/>
            <person name="Dietrich S."/>
            <person name="Gollnow K."/>
            <person name="Smits M."/>
            <person name="Meyer K."/>
            <person name="Brinkhoff T."/>
            <person name="Simon M."/>
            <person name="Daniel R."/>
        </authorList>
    </citation>
    <scope>NUCLEOTIDE SEQUENCE [LARGE SCALE GENOMIC DNA]</scope>
    <source>
        <strain evidence="4 5">238</strain>
    </source>
</reference>
<dbReference type="EMBL" id="CP003742">
    <property type="protein sequence ID" value="AGI71216.1"/>
    <property type="molecule type" value="Genomic_DNA"/>
</dbReference>
<proteinExistence type="predicted"/>
<dbReference type="PROSITE" id="PS51186">
    <property type="entry name" value="GNAT"/>
    <property type="match status" value="1"/>
</dbReference>
<sequence length="164" mass="17542">MFQIRATTKRDIAAVDALLAWAYPRLLKGDYPPSTIVMAVPLISRAQSALLACGTYYVVEEDGVVLGAGGWTVAPPGTGSITRGVGHIRHVVTDDRATRRGVARILLTRICADAESIGLRRLHCLSTLTAAPFYAAMGFETLGPVSVPLAAGIDFPVIEMERHL</sequence>
<dbReference type="Gene3D" id="3.40.630.30">
    <property type="match status" value="1"/>
</dbReference>
<gene>
    <name evidence="4" type="ORF">OA238_c10200</name>
</gene>
<name>M9RLB5_9RHOB</name>
<dbReference type="PANTHER" id="PTHR43877:SF1">
    <property type="entry name" value="ACETYLTRANSFERASE"/>
    <property type="match status" value="1"/>
</dbReference>
<organism evidence="4 5">
    <name type="scientific">Octadecabacter arcticus 238</name>
    <dbReference type="NCBI Taxonomy" id="391616"/>
    <lineage>
        <taxon>Bacteria</taxon>
        <taxon>Pseudomonadati</taxon>
        <taxon>Pseudomonadota</taxon>
        <taxon>Alphaproteobacteria</taxon>
        <taxon>Rhodobacterales</taxon>
        <taxon>Roseobacteraceae</taxon>
        <taxon>Octadecabacter</taxon>
    </lineage>
</organism>
<dbReference type="KEGG" id="oar:OA238_c10200"/>
<dbReference type="InterPro" id="IPR016181">
    <property type="entry name" value="Acyl_CoA_acyltransferase"/>
</dbReference>
<dbReference type="Proteomes" id="UP000004688">
    <property type="component" value="Chromosome"/>
</dbReference>
<evidence type="ECO:0000256" key="2">
    <source>
        <dbReference type="ARBA" id="ARBA00023315"/>
    </source>
</evidence>
<keyword evidence="2" id="KW-0012">Acyltransferase</keyword>
<dbReference type="AlphaFoldDB" id="M9RLB5"/>
<dbReference type="PANTHER" id="PTHR43877">
    <property type="entry name" value="AMINOALKYLPHOSPHONATE N-ACETYLTRANSFERASE-RELATED-RELATED"/>
    <property type="match status" value="1"/>
</dbReference>
<evidence type="ECO:0000256" key="1">
    <source>
        <dbReference type="ARBA" id="ARBA00022679"/>
    </source>
</evidence>